<proteinExistence type="predicted"/>
<evidence type="ECO:0000313" key="2">
    <source>
        <dbReference type="Proteomes" id="UP001283361"/>
    </source>
</evidence>
<gene>
    <name evidence="1" type="ORF">RRG08_020795</name>
</gene>
<accession>A0AAE1DM71</accession>
<sequence length="36" mass="3990">MLLYLNLGAELVAQRPHLSVHIFYDVISCSGLPTFA</sequence>
<keyword evidence="2" id="KW-1185">Reference proteome</keyword>
<dbReference type="AlphaFoldDB" id="A0AAE1DM71"/>
<protein>
    <submittedName>
        <fullName evidence="1">Uncharacterized protein</fullName>
    </submittedName>
</protein>
<dbReference type="Proteomes" id="UP001283361">
    <property type="component" value="Unassembled WGS sequence"/>
</dbReference>
<organism evidence="1 2">
    <name type="scientific">Elysia crispata</name>
    <name type="common">lettuce slug</name>
    <dbReference type="NCBI Taxonomy" id="231223"/>
    <lineage>
        <taxon>Eukaryota</taxon>
        <taxon>Metazoa</taxon>
        <taxon>Spiralia</taxon>
        <taxon>Lophotrochozoa</taxon>
        <taxon>Mollusca</taxon>
        <taxon>Gastropoda</taxon>
        <taxon>Heterobranchia</taxon>
        <taxon>Euthyneura</taxon>
        <taxon>Panpulmonata</taxon>
        <taxon>Sacoglossa</taxon>
        <taxon>Placobranchoidea</taxon>
        <taxon>Plakobranchidae</taxon>
        <taxon>Elysia</taxon>
    </lineage>
</organism>
<comment type="caution">
    <text evidence="1">The sequence shown here is derived from an EMBL/GenBank/DDBJ whole genome shotgun (WGS) entry which is preliminary data.</text>
</comment>
<dbReference type="EMBL" id="JAWDGP010003304">
    <property type="protein sequence ID" value="KAK3775607.1"/>
    <property type="molecule type" value="Genomic_DNA"/>
</dbReference>
<reference evidence="1" key="1">
    <citation type="journal article" date="2023" name="G3 (Bethesda)">
        <title>A reference genome for the long-term kleptoplast-retaining sea slug Elysia crispata morphotype clarki.</title>
        <authorList>
            <person name="Eastman K.E."/>
            <person name="Pendleton A.L."/>
            <person name="Shaikh M.A."/>
            <person name="Suttiyut T."/>
            <person name="Ogas R."/>
            <person name="Tomko P."/>
            <person name="Gavelis G."/>
            <person name="Widhalm J.R."/>
            <person name="Wisecaver J.H."/>
        </authorList>
    </citation>
    <scope>NUCLEOTIDE SEQUENCE</scope>
    <source>
        <strain evidence="1">ECLA1</strain>
    </source>
</reference>
<evidence type="ECO:0000313" key="1">
    <source>
        <dbReference type="EMBL" id="KAK3775607.1"/>
    </source>
</evidence>
<name>A0AAE1DM71_9GAST</name>